<gene>
    <name evidence="1" type="ORF">E2C01_088093</name>
</gene>
<name>A0A5B7JIY4_PORTR</name>
<dbReference type="Proteomes" id="UP000324222">
    <property type="component" value="Unassembled WGS sequence"/>
</dbReference>
<reference evidence="1 2" key="1">
    <citation type="submission" date="2019-05" db="EMBL/GenBank/DDBJ databases">
        <title>Another draft genome of Portunus trituberculatus and its Hox gene families provides insights of decapod evolution.</title>
        <authorList>
            <person name="Jeong J.-H."/>
            <person name="Song I."/>
            <person name="Kim S."/>
            <person name="Choi T."/>
            <person name="Kim D."/>
            <person name="Ryu S."/>
            <person name="Kim W."/>
        </authorList>
    </citation>
    <scope>NUCLEOTIDE SEQUENCE [LARGE SCALE GENOMIC DNA]</scope>
    <source>
        <tissue evidence="1">Muscle</tissue>
    </source>
</reference>
<evidence type="ECO:0000313" key="1">
    <source>
        <dbReference type="EMBL" id="MPC92978.1"/>
    </source>
</evidence>
<evidence type="ECO:0000313" key="2">
    <source>
        <dbReference type="Proteomes" id="UP000324222"/>
    </source>
</evidence>
<sequence>MYYFCVVLRRPNSRSLPPMMMTGTTLVWLPSPATSTCAPLWV</sequence>
<comment type="caution">
    <text evidence="1">The sequence shown here is derived from an EMBL/GenBank/DDBJ whole genome shotgun (WGS) entry which is preliminary data.</text>
</comment>
<accession>A0A5B7JIY4</accession>
<dbReference type="AlphaFoldDB" id="A0A5B7JIY4"/>
<organism evidence="1 2">
    <name type="scientific">Portunus trituberculatus</name>
    <name type="common">Swimming crab</name>
    <name type="synonym">Neptunus trituberculatus</name>
    <dbReference type="NCBI Taxonomy" id="210409"/>
    <lineage>
        <taxon>Eukaryota</taxon>
        <taxon>Metazoa</taxon>
        <taxon>Ecdysozoa</taxon>
        <taxon>Arthropoda</taxon>
        <taxon>Crustacea</taxon>
        <taxon>Multicrustacea</taxon>
        <taxon>Malacostraca</taxon>
        <taxon>Eumalacostraca</taxon>
        <taxon>Eucarida</taxon>
        <taxon>Decapoda</taxon>
        <taxon>Pleocyemata</taxon>
        <taxon>Brachyura</taxon>
        <taxon>Eubrachyura</taxon>
        <taxon>Portunoidea</taxon>
        <taxon>Portunidae</taxon>
        <taxon>Portuninae</taxon>
        <taxon>Portunus</taxon>
    </lineage>
</organism>
<protein>
    <submittedName>
        <fullName evidence="1">Uncharacterized protein</fullName>
    </submittedName>
</protein>
<dbReference type="EMBL" id="VSRR010093220">
    <property type="protein sequence ID" value="MPC92978.1"/>
    <property type="molecule type" value="Genomic_DNA"/>
</dbReference>
<proteinExistence type="predicted"/>
<keyword evidence="2" id="KW-1185">Reference proteome</keyword>